<name>A0A1I2E6N0_9BACT</name>
<dbReference type="OrthoDB" id="9811587at2"/>
<keyword evidence="10" id="KW-1185">Reference proteome</keyword>
<organism evidence="9 10">
    <name type="scientific">Thermophagus xiamenensis</name>
    <dbReference type="NCBI Taxonomy" id="385682"/>
    <lineage>
        <taxon>Bacteria</taxon>
        <taxon>Pseudomonadati</taxon>
        <taxon>Bacteroidota</taxon>
        <taxon>Bacteroidia</taxon>
        <taxon>Marinilabiliales</taxon>
        <taxon>Marinilabiliaceae</taxon>
        <taxon>Thermophagus</taxon>
    </lineage>
</organism>
<dbReference type="eggNOG" id="COG1538">
    <property type="taxonomic scope" value="Bacteria"/>
</dbReference>
<evidence type="ECO:0000256" key="2">
    <source>
        <dbReference type="ARBA" id="ARBA00007613"/>
    </source>
</evidence>
<dbReference type="Pfam" id="PF02321">
    <property type="entry name" value="OEP"/>
    <property type="match status" value="2"/>
</dbReference>
<dbReference type="SUPFAM" id="SSF56954">
    <property type="entry name" value="Outer membrane efflux proteins (OEP)"/>
    <property type="match status" value="1"/>
</dbReference>
<evidence type="ECO:0000256" key="5">
    <source>
        <dbReference type="ARBA" id="ARBA00022692"/>
    </source>
</evidence>
<dbReference type="PANTHER" id="PTHR30026">
    <property type="entry name" value="OUTER MEMBRANE PROTEIN TOLC"/>
    <property type="match status" value="1"/>
</dbReference>
<dbReference type="Gene3D" id="1.20.1600.10">
    <property type="entry name" value="Outer membrane efflux proteins (OEP)"/>
    <property type="match status" value="1"/>
</dbReference>
<dbReference type="InterPro" id="IPR051906">
    <property type="entry name" value="TolC-like"/>
</dbReference>
<dbReference type="STRING" id="385682.SAMN05444380_12160"/>
<dbReference type="PANTHER" id="PTHR30026:SF20">
    <property type="entry name" value="OUTER MEMBRANE PROTEIN TOLC"/>
    <property type="match status" value="1"/>
</dbReference>
<reference evidence="9 10" key="1">
    <citation type="submission" date="2016-10" db="EMBL/GenBank/DDBJ databases">
        <authorList>
            <person name="de Groot N.N."/>
        </authorList>
    </citation>
    <scope>NUCLEOTIDE SEQUENCE [LARGE SCALE GENOMIC DNA]</scope>
    <source>
        <strain evidence="9 10">DSM 19012</strain>
    </source>
</reference>
<dbReference type="RefSeq" id="WP_010528871.1">
    <property type="nucleotide sequence ID" value="NZ_AFSL01000105.1"/>
</dbReference>
<proteinExistence type="inferred from homology"/>
<keyword evidence="8" id="KW-0175">Coiled coil</keyword>
<dbReference type="GO" id="GO:0015562">
    <property type="term" value="F:efflux transmembrane transporter activity"/>
    <property type="evidence" value="ECO:0007669"/>
    <property type="project" value="InterPro"/>
</dbReference>
<dbReference type="Proteomes" id="UP000181976">
    <property type="component" value="Unassembled WGS sequence"/>
</dbReference>
<evidence type="ECO:0000256" key="4">
    <source>
        <dbReference type="ARBA" id="ARBA00022452"/>
    </source>
</evidence>
<comment type="subcellular location">
    <subcellularLocation>
        <location evidence="1">Cell outer membrane</location>
    </subcellularLocation>
</comment>
<dbReference type="GO" id="GO:0009279">
    <property type="term" value="C:cell outer membrane"/>
    <property type="evidence" value="ECO:0007669"/>
    <property type="project" value="UniProtKB-SubCell"/>
</dbReference>
<keyword evidence="6" id="KW-0472">Membrane</keyword>
<comment type="similarity">
    <text evidence="2">Belongs to the outer membrane factor (OMF) (TC 1.B.17) family.</text>
</comment>
<dbReference type="GO" id="GO:1990281">
    <property type="term" value="C:efflux pump complex"/>
    <property type="evidence" value="ECO:0007669"/>
    <property type="project" value="TreeGrafter"/>
</dbReference>
<evidence type="ECO:0000256" key="6">
    <source>
        <dbReference type="ARBA" id="ARBA00023136"/>
    </source>
</evidence>
<dbReference type="EMBL" id="FONA01000021">
    <property type="protein sequence ID" value="SFE88495.1"/>
    <property type="molecule type" value="Genomic_DNA"/>
</dbReference>
<dbReference type="FunCoup" id="A0A1I2E6N0">
    <property type="interactions" value="172"/>
</dbReference>
<gene>
    <name evidence="9" type="ORF">SAMN05444380_12160</name>
</gene>
<keyword evidence="7" id="KW-0998">Cell outer membrane</keyword>
<keyword evidence="5" id="KW-0812">Transmembrane</keyword>
<evidence type="ECO:0000313" key="9">
    <source>
        <dbReference type="EMBL" id="SFE88495.1"/>
    </source>
</evidence>
<dbReference type="AlphaFoldDB" id="A0A1I2E6N0"/>
<evidence type="ECO:0000256" key="8">
    <source>
        <dbReference type="SAM" id="Coils"/>
    </source>
</evidence>
<feature type="coiled-coil region" evidence="8">
    <location>
        <begin position="346"/>
        <end position="373"/>
    </location>
</feature>
<dbReference type="InterPro" id="IPR003423">
    <property type="entry name" value="OMP_efflux"/>
</dbReference>
<keyword evidence="3" id="KW-0813">Transport</keyword>
<sequence>MRNKTLIILTLLSLVTIGISGQEPRKWSLRECIEYAKENNISVRKQELNTQYQSNLYQQKRLNKLPSLNGSAGYQLSFGRVPDETTYQYVDQTTQFSRFSLGTSVPLFQAFTLRNEIKQTEANWKMSQSEQEAAINDLALNITAYYLQVLFDKELLKVAQQQYEVAQQQIETTRQLVEAGRVSESNLLEIKSQAAKEALNVTQMENNLKLSLLNLAQALDLENTDNFDIVSPDIADLEQRTLTPPSILFNTAVDIMPRIKAYQYNLESSQYGLKAAKGALYPSLYLDAGWSTNISKTESSVNFDFGQRFKDNATQYIGLTLRIPIFNSLSARYNVKNAKLGIQSANLDLLQEKQNLRKEIQQAYADAEAAFQKYLAAQTAVNAYEESLRYTEKKYALGLVSPVDYSVARADYIKAQSDYLQAKYEYVLRTKILDFYKGEELTLDY</sequence>
<evidence type="ECO:0000256" key="1">
    <source>
        <dbReference type="ARBA" id="ARBA00004442"/>
    </source>
</evidence>
<accession>A0A1I2E6N0</accession>
<dbReference type="GO" id="GO:0015288">
    <property type="term" value="F:porin activity"/>
    <property type="evidence" value="ECO:0007669"/>
    <property type="project" value="TreeGrafter"/>
</dbReference>
<evidence type="ECO:0000313" key="10">
    <source>
        <dbReference type="Proteomes" id="UP000181976"/>
    </source>
</evidence>
<dbReference type="InParanoid" id="A0A1I2E6N0"/>
<protein>
    <submittedName>
        <fullName evidence="9">Outer membrane protein</fullName>
    </submittedName>
</protein>
<keyword evidence="4" id="KW-1134">Transmembrane beta strand</keyword>
<evidence type="ECO:0000256" key="3">
    <source>
        <dbReference type="ARBA" id="ARBA00022448"/>
    </source>
</evidence>
<evidence type="ECO:0000256" key="7">
    <source>
        <dbReference type="ARBA" id="ARBA00023237"/>
    </source>
</evidence>